<reference evidence="2" key="1">
    <citation type="submission" date="2008-06" db="EMBL/GenBank/DDBJ databases">
        <authorList>
            <person name="Lorenzi H."/>
            <person name="Inman J."/>
            <person name="Miller J."/>
            <person name="Schobel S."/>
            <person name="Amedeo P."/>
            <person name="Caler E.V."/>
            <person name="da Silva J."/>
        </authorList>
    </citation>
    <scope>NUCLEOTIDE SEQUENCE [LARGE SCALE GENOMIC DNA]</scope>
    <source>
        <strain evidence="2">RN66</strain>
    </source>
</reference>
<organism evidence="2 3">
    <name type="scientific">Cryptosporidium muris (strain RN66)</name>
    <dbReference type="NCBI Taxonomy" id="441375"/>
    <lineage>
        <taxon>Eukaryota</taxon>
        <taxon>Sar</taxon>
        <taxon>Alveolata</taxon>
        <taxon>Apicomplexa</taxon>
        <taxon>Conoidasida</taxon>
        <taxon>Coccidia</taxon>
        <taxon>Eucoccidiorida</taxon>
        <taxon>Eimeriorina</taxon>
        <taxon>Cryptosporidiidae</taxon>
        <taxon>Cryptosporidium</taxon>
    </lineage>
</organism>
<dbReference type="OrthoDB" id="341032at2759"/>
<feature type="coiled-coil region" evidence="1">
    <location>
        <begin position="684"/>
        <end position="732"/>
    </location>
</feature>
<dbReference type="RefSeq" id="XP_002139177.1">
    <property type="nucleotide sequence ID" value="XM_002139141.1"/>
</dbReference>
<sequence>MVQFYRSKSAWNNRDTDILGLSDDLCEFPDDTKDNRRMAHRASSLSDISNVISRDEIITHQLNDTLVVISEQSLKDLKHKVDESETQKHLIAALKERLKSVNNEKETLEKKSLADKEIILNNENKISTLKEELSNANNMVIELKDLLEVYKQRISKLEENHDFEIWTGREAVNTRDDDLCSNPRSEVVTLQDELMAGLFSSSQSLEIHPKDSDSISFNKHVLFNDTPEKLGDTQKSISFSNNSEWLIPIEIRRLVPFICRMQLFQQFVIHEEDQMLKNGISTYENHKSCEEEIFDNINIEDMNIIKNNKIKLYSNNNNTGFLGPIAAKIRLIFNPLKFCIQDILNKIRSNQEDFSYSQSLRILLECINKQILVISSYSLAPKFQGSLSARTISKGTLLDRNEISITPRSAKLALTSDKKDVDLKIGNIEYKEYGYMKDIQISFLRLKLWIEEEIVYEDEVSTIELSKTDHIFKLFNTITNEINIQNLGLDKSIDSYPVLQYGTLQFFFILYKEWKRLMEREQSLLGELQQMVRIYHRIKTLITTTDHSINMEEDRQSLIFAQENSYISEIEKELTRLGLGVISGRELLTSKSTNNKIESNISDTDISKNLVSVNINNNDQFLKREQVNQLIERLQKFPDPYTADKDDLISIRETIRPLSSYGRRAPEPYIGFFALLTFRLDIDIQNHDREIRAFQKVIKNMEDQCDRQQEELEELHEELEQLYDTIEKFSSENSDRDWITLCKQVNLGLSNQLDP</sequence>
<feature type="coiled-coil region" evidence="1">
    <location>
        <begin position="84"/>
        <end position="160"/>
    </location>
</feature>
<proteinExistence type="predicted"/>
<keyword evidence="1" id="KW-0175">Coiled coil</keyword>
<keyword evidence="3" id="KW-1185">Reference proteome</keyword>
<dbReference type="Proteomes" id="UP000001460">
    <property type="component" value="Unassembled WGS sequence"/>
</dbReference>
<accession>B6A9D7</accession>
<dbReference type="AlphaFoldDB" id="B6A9D7"/>
<name>B6A9D7_CRYMR</name>
<dbReference type="GeneID" id="6994700"/>
<dbReference type="EMBL" id="DS989726">
    <property type="protein sequence ID" value="EEA04828.1"/>
    <property type="molecule type" value="Genomic_DNA"/>
</dbReference>
<dbReference type="VEuPathDB" id="CryptoDB:CMU_038950"/>
<gene>
    <name evidence="2" type="ORF">CMU_038950</name>
</gene>
<protein>
    <submittedName>
        <fullName evidence="2">Uncharacterized protein</fullName>
    </submittedName>
</protein>
<evidence type="ECO:0000313" key="3">
    <source>
        <dbReference type="Proteomes" id="UP000001460"/>
    </source>
</evidence>
<evidence type="ECO:0000313" key="2">
    <source>
        <dbReference type="EMBL" id="EEA04828.1"/>
    </source>
</evidence>
<evidence type="ECO:0000256" key="1">
    <source>
        <dbReference type="SAM" id="Coils"/>
    </source>
</evidence>